<dbReference type="Proteomes" id="UP000322667">
    <property type="component" value="Chromosome D03"/>
</dbReference>
<sequence length="74" mass="8259">MLSSLCRFNTEIPPRLFNIGLNGGGIRRRTDPGVRRPYSDVAWHRDQLEARGVESVAHVRGQSLITARRLAASC</sequence>
<gene>
    <name evidence="1" type="ORF">ES332_D03G065400v1</name>
</gene>
<dbReference type="EMBL" id="CM017625">
    <property type="protein sequence ID" value="TYH79454.1"/>
    <property type="molecule type" value="Genomic_DNA"/>
</dbReference>
<organism evidence="1 2">
    <name type="scientific">Gossypium tomentosum</name>
    <name type="common">Hawaiian cotton</name>
    <name type="synonym">Gossypium sandvicense</name>
    <dbReference type="NCBI Taxonomy" id="34277"/>
    <lineage>
        <taxon>Eukaryota</taxon>
        <taxon>Viridiplantae</taxon>
        <taxon>Streptophyta</taxon>
        <taxon>Embryophyta</taxon>
        <taxon>Tracheophyta</taxon>
        <taxon>Spermatophyta</taxon>
        <taxon>Magnoliopsida</taxon>
        <taxon>eudicotyledons</taxon>
        <taxon>Gunneridae</taxon>
        <taxon>Pentapetalae</taxon>
        <taxon>rosids</taxon>
        <taxon>malvids</taxon>
        <taxon>Malvales</taxon>
        <taxon>Malvaceae</taxon>
        <taxon>Malvoideae</taxon>
        <taxon>Gossypium</taxon>
    </lineage>
</organism>
<proteinExistence type="predicted"/>
<evidence type="ECO:0000313" key="2">
    <source>
        <dbReference type="Proteomes" id="UP000322667"/>
    </source>
</evidence>
<name>A0A5D2LLB4_GOSTO</name>
<dbReference type="AlphaFoldDB" id="A0A5D2LLB4"/>
<accession>A0A5D2LLB4</accession>
<keyword evidence="2" id="KW-1185">Reference proteome</keyword>
<reference evidence="1 2" key="1">
    <citation type="submission" date="2019-07" db="EMBL/GenBank/DDBJ databases">
        <title>WGS assembly of Gossypium tomentosum.</title>
        <authorList>
            <person name="Chen Z.J."/>
            <person name="Sreedasyam A."/>
            <person name="Ando A."/>
            <person name="Song Q."/>
            <person name="De L."/>
            <person name="Hulse-Kemp A."/>
            <person name="Ding M."/>
            <person name="Ye W."/>
            <person name="Kirkbride R."/>
            <person name="Jenkins J."/>
            <person name="Plott C."/>
            <person name="Lovell J."/>
            <person name="Lin Y.-M."/>
            <person name="Vaughn R."/>
            <person name="Liu B."/>
            <person name="Li W."/>
            <person name="Simpson S."/>
            <person name="Scheffler B."/>
            <person name="Saski C."/>
            <person name="Grover C."/>
            <person name="Hu G."/>
            <person name="Conover J."/>
            <person name="Carlson J."/>
            <person name="Shu S."/>
            <person name="Boston L."/>
            <person name="Williams M."/>
            <person name="Peterson D."/>
            <person name="Mcgee K."/>
            <person name="Jones D."/>
            <person name="Wendel J."/>
            <person name="Stelly D."/>
            <person name="Grimwood J."/>
            <person name="Schmutz J."/>
        </authorList>
    </citation>
    <scope>NUCLEOTIDE SEQUENCE [LARGE SCALE GENOMIC DNA]</scope>
    <source>
        <strain evidence="1">7179.01</strain>
    </source>
</reference>
<protein>
    <submittedName>
        <fullName evidence="1">Uncharacterized protein</fullName>
    </submittedName>
</protein>
<evidence type="ECO:0000313" key="1">
    <source>
        <dbReference type="EMBL" id="TYH79454.1"/>
    </source>
</evidence>